<dbReference type="PANTHER" id="PTHR11647">
    <property type="entry name" value="HYDRANTOINASE/DIHYDROPYRIMIDINASE FAMILY MEMBER"/>
    <property type="match status" value="1"/>
</dbReference>
<dbReference type="GO" id="GO:0016812">
    <property type="term" value="F:hydrolase activity, acting on carbon-nitrogen (but not peptide) bonds, in cyclic amides"/>
    <property type="evidence" value="ECO:0007669"/>
    <property type="project" value="TreeGrafter"/>
</dbReference>
<accession>A0A6J6F9M4</accession>
<organism evidence="2">
    <name type="scientific">freshwater metagenome</name>
    <dbReference type="NCBI Taxonomy" id="449393"/>
    <lineage>
        <taxon>unclassified sequences</taxon>
        <taxon>metagenomes</taxon>
        <taxon>ecological metagenomes</taxon>
    </lineage>
</organism>
<name>A0A6J6F9M4_9ZZZZ</name>
<dbReference type="AlphaFoldDB" id="A0A6J6F9M4"/>
<dbReference type="InterPro" id="IPR013108">
    <property type="entry name" value="Amidohydro_3"/>
</dbReference>
<gene>
    <name evidence="2" type="ORF">UFOPK1722_01316</name>
</gene>
<evidence type="ECO:0000259" key="1">
    <source>
        <dbReference type="Pfam" id="PF07969"/>
    </source>
</evidence>
<dbReference type="InterPro" id="IPR011059">
    <property type="entry name" value="Metal-dep_hydrolase_composite"/>
</dbReference>
<dbReference type="PANTHER" id="PTHR11647:SF1">
    <property type="entry name" value="COLLAPSIN RESPONSE MEDIATOR PROTEIN"/>
    <property type="match status" value="1"/>
</dbReference>
<evidence type="ECO:0000313" key="2">
    <source>
        <dbReference type="EMBL" id="CAB4585410.1"/>
    </source>
</evidence>
<dbReference type="Gene3D" id="3.20.20.140">
    <property type="entry name" value="Metal-dependent hydrolases"/>
    <property type="match status" value="1"/>
</dbReference>
<dbReference type="SUPFAM" id="SSF51556">
    <property type="entry name" value="Metallo-dependent hydrolases"/>
    <property type="match status" value="1"/>
</dbReference>
<reference evidence="2" key="1">
    <citation type="submission" date="2020-05" db="EMBL/GenBank/DDBJ databases">
        <authorList>
            <person name="Chiriac C."/>
            <person name="Salcher M."/>
            <person name="Ghai R."/>
            <person name="Kavagutti S V."/>
        </authorList>
    </citation>
    <scope>NUCLEOTIDE SEQUENCE</scope>
</reference>
<proteinExistence type="predicted"/>
<dbReference type="SUPFAM" id="SSF51338">
    <property type="entry name" value="Composite domain of metallo-dependent hydrolases"/>
    <property type="match status" value="2"/>
</dbReference>
<dbReference type="InterPro" id="IPR050378">
    <property type="entry name" value="Metallo-dep_Hydrolases_sf"/>
</dbReference>
<dbReference type="InterPro" id="IPR032466">
    <property type="entry name" value="Metal_Hydrolase"/>
</dbReference>
<protein>
    <submittedName>
        <fullName evidence="2">Unannotated protein</fullName>
    </submittedName>
</protein>
<dbReference type="GO" id="GO:0005829">
    <property type="term" value="C:cytosol"/>
    <property type="evidence" value="ECO:0007669"/>
    <property type="project" value="TreeGrafter"/>
</dbReference>
<feature type="domain" description="Amidohydrolase 3" evidence="1">
    <location>
        <begin position="47"/>
        <end position="554"/>
    </location>
</feature>
<sequence length="575" mass="63514">MTRVVIKNANLVDGTGAPARMADITMQDGLFTEVAAAGSAGTHGDTRVIDADGALVTPGFVDVHTHYDAQVSWDPWLTPSSWHGVTTAVMGNCGVGFAPAHPERHQWLIELMEGVEDIPGSAMTDGIDWQWESFPEYLTSVESRSYVLDVGTQIAHGPLRAYVMGQRGADNLPATEDDRRRMAELVEEALRAGALGFSTSRTPLHKSKSGELVPGTMVDAQELFEIADAMTRAGHGNFQFSPEHIRVPDEEWVWMRELARRTGRTVSVNLSQTDQSPEIWRSVLSRLDEARADGIPMVAQVAGRSIGIMYCLHGSVHPLLFHPAYAEVQDLPMPDRLRALADPERRRRIIDDVPDDGGFFRRIVLDKLDGMWPVNGEDIDYEPRREDSIGGIARSTGTNPVELILDQLTSNDGHGMIYAPFFNYSYGDLSMTYEAHLHPGTRMGLSDAGAHCGAICDGGMPTFMLTHWTRDRRRGPRLGLEYVIHRQTAQTAQLFGLHDRGIVASGKRADLNIIDYENLGFDVPRMVFDLPAHGRRLVQRGRGYVATFVAGEQTVDRDEFTGALPGRLIRGPQNP</sequence>
<dbReference type="Pfam" id="PF07969">
    <property type="entry name" value="Amidohydro_3"/>
    <property type="match status" value="1"/>
</dbReference>
<dbReference type="EMBL" id="CAEZTS010000123">
    <property type="protein sequence ID" value="CAB4585410.1"/>
    <property type="molecule type" value="Genomic_DNA"/>
</dbReference>